<name>A0A5A8CT66_CAFRO</name>
<organism evidence="18 19">
    <name type="scientific">Cafeteria roenbergensis</name>
    <name type="common">Marine flagellate</name>
    <dbReference type="NCBI Taxonomy" id="33653"/>
    <lineage>
        <taxon>Eukaryota</taxon>
        <taxon>Sar</taxon>
        <taxon>Stramenopiles</taxon>
        <taxon>Bigyra</taxon>
        <taxon>Opalozoa</taxon>
        <taxon>Bicosoecida</taxon>
        <taxon>Cafeteriaceae</taxon>
        <taxon>Cafeteria</taxon>
    </lineage>
</organism>
<dbReference type="InterPro" id="IPR011035">
    <property type="entry name" value="Ribosomal_bL25/Gln-tRNA_synth"/>
</dbReference>
<dbReference type="InterPro" id="IPR049437">
    <property type="entry name" value="tRNA-synt_1c_C2"/>
</dbReference>
<keyword evidence="6 12" id="KW-0547">Nucleotide-binding</keyword>
<evidence type="ECO:0000259" key="16">
    <source>
        <dbReference type="Pfam" id="PF03950"/>
    </source>
</evidence>
<dbReference type="PRINTS" id="PR00987">
    <property type="entry name" value="TRNASYNTHGLU"/>
</dbReference>
<dbReference type="EMBL" id="VLTN01000004">
    <property type="protein sequence ID" value="KAA0156263.1"/>
    <property type="molecule type" value="Genomic_DNA"/>
</dbReference>
<dbReference type="Pfam" id="PF00749">
    <property type="entry name" value="tRNA-synt_1c"/>
    <property type="match status" value="1"/>
</dbReference>
<protein>
    <recommendedName>
        <fullName evidence="3">glutamate--tRNA ligase</fullName>
        <ecNumber evidence="3">6.1.1.17</ecNumber>
    </recommendedName>
    <alternativeName>
        <fullName evidence="10">Glutamyl-tRNA synthetase</fullName>
    </alternativeName>
</protein>
<evidence type="ECO:0000256" key="3">
    <source>
        <dbReference type="ARBA" id="ARBA00012835"/>
    </source>
</evidence>
<dbReference type="InterPro" id="IPR014729">
    <property type="entry name" value="Rossmann-like_a/b/a_fold"/>
</dbReference>
<evidence type="ECO:0000256" key="12">
    <source>
        <dbReference type="RuleBase" id="RU363037"/>
    </source>
</evidence>
<dbReference type="Proteomes" id="UP000323011">
    <property type="component" value="Unassembled WGS sequence"/>
</dbReference>
<accession>A0A5A8CT66</accession>
<dbReference type="Gene3D" id="2.40.240.10">
    <property type="entry name" value="Ribosomal Protein L25, Chain P"/>
    <property type="match status" value="2"/>
</dbReference>
<feature type="signal peptide" evidence="14">
    <location>
        <begin position="1"/>
        <end position="22"/>
    </location>
</feature>
<feature type="chain" id="PRO_5023014334" description="glutamate--tRNA ligase" evidence="14">
    <location>
        <begin position="23"/>
        <end position="767"/>
    </location>
</feature>
<feature type="domain" description="tRNA synthetases class I (E and Q) anti-codon binding" evidence="17">
    <location>
        <begin position="638"/>
        <end position="710"/>
    </location>
</feature>
<feature type="domain" description="Glutamyl/glutaminyl-tRNA synthetase class Ib anti-codon binding" evidence="16">
    <location>
        <begin position="533"/>
        <end position="625"/>
    </location>
</feature>
<dbReference type="GO" id="GO:0005524">
    <property type="term" value="F:ATP binding"/>
    <property type="evidence" value="ECO:0007669"/>
    <property type="project" value="UniProtKB-KW"/>
</dbReference>
<comment type="subcellular location">
    <subcellularLocation>
        <location evidence="1">Cytoplasm</location>
    </subcellularLocation>
</comment>
<dbReference type="SUPFAM" id="SSF50715">
    <property type="entry name" value="Ribosomal protein L25-like"/>
    <property type="match status" value="1"/>
</dbReference>
<keyword evidence="7 12" id="KW-0067">ATP-binding</keyword>
<dbReference type="InterPro" id="IPR001412">
    <property type="entry name" value="aa-tRNA-synth_I_CS"/>
</dbReference>
<dbReference type="PANTHER" id="PTHR43097">
    <property type="entry name" value="GLUTAMINE-TRNA LIGASE"/>
    <property type="match status" value="1"/>
</dbReference>
<evidence type="ECO:0000313" key="18">
    <source>
        <dbReference type="EMBL" id="KAA0156263.1"/>
    </source>
</evidence>
<dbReference type="Pfam" id="PF20974">
    <property type="entry name" value="tRNA-synt_1c_C2"/>
    <property type="match status" value="1"/>
</dbReference>
<keyword evidence="4" id="KW-0963">Cytoplasm</keyword>
<proteinExistence type="inferred from homology"/>
<dbReference type="GO" id="GO:0017102">
    <property type="term" value="C:methionyl glutamyl tRNA synthetase complex"/>
    <property type="evidence" value="ECO:0007669"/>
    <property type="project" value="TreeGrafter"/>
</dbReference>
<evidence type="ECO:0000259" key="15">
    <source>
        <dbReference type="Pfam" id="PF00749"/>
    </source>
</evidence>
<dbReference type="NCBIfam" id="TIGR00463">
    <property type="entry name" value="gltX_arch"/>
    <property type="match status" value="1"/>
</dbReference>
<evidence type="ECO:0000256" key="8">
    <source>
        <dbReference type="ARBA" id="ARBA00022917"/>
    </source>
</evidence>
<evidence type="ECO:0000256" key="14">
    <source>
        <dbReference type="SAM" id="SignalP"/>
    </source>
</evidence>
<dbReference type="GO" id="GO:0006424">
    <property type="term" value="P:glutamyl-tRNA aminoacylation"/>
    <property type="evidence" value="ECO:0007669"/>
    <property type="project" value="InterPro"/>
</dbReference>
<dbReference type="GO" id="GO:0004818">
    <property type="term" value="F:glutamate-tRNA ligase activity"/>
    <property type="evidence" value="ECO:0007669"/>
    <property type="project" value="UniProtKB-EC"/>
</dbReference>
<dbReference type="EC" id="6.1.1.17" evidence="3"/>
<reference evidence="18 19" key="1">
    <citation type="submission" date="2019-07" db="EMBL/GenBank/DDBJ databases">
        <title>Genomes of Cafeteria roenbergensis.</title>
        <authorList>
            <person name="Fischer M.G."/>
            <person name="Hackl T."/>
            <person name="Roman M."/>
        </authorList>
    </citation>
    <scope>NUCLEOTIDE SEQUENCE [LARGE SCALE GENOMIC DNA]</scope>
    <source>
        <strain evidence="18 19">BVI</strain>
    </source>
</reference>
<dbReference type="GO" id="GO:0005829">
    <property type="term" value="C:cytosol"/>
    <property type="evidence" value="ECO:0007669"/>
    <property type="project" value="TreeGrafter"/>
</dbReference>
<keyword evidence="19" id="KW-1185">Reference proteome</keyword>
<dbReference type="AlphaFoldDB" id="A0A5A8CT66"/>
<keyword evidence="5 12" id="KW-0436">Ligase</keyword>
<dbReference type="Pfam" id="PF03950">
    <property type="entry name" value="tRNA-synt_1c_C"/>
    <property type="match status" value="1"/>
</dbReference>
<evidence type="ECO:0000256" key="6">
    <source>
        <dbReference type="ARBA" id="ARBA00022741"/>
    </source>
</evidence>
<dbReference type="PROSITE" id="PS00178">
    <property type="entry name" value="AA_TRNA_LIGASE_I"/>
    <property type="match status" value="1"/>
</dbReference>
<evidence type="ECO:0000256" key="5">
    <source>
        <dbReference type="ARBA" id="ARBA00022598"/>
    </source>
</evidence>
<evidence type="ECO:0000256" key="10">
    <source>
        <dbReference type="ARBA" id="ARBA00030865"/>
    </source>
</evidence>
<evidence type="ECO:0000256" key="2">
    <source>
        <dbReference type="ARBA" id="ARBA00008927"/>
    </source>
</evidence>
<dbReference type="SUPFAM" id="SSF52374">
    <property type="entry name" value="Nucleotidylyl transferase"/>
    <property type="match status" value="1"/>
</dbReference>
<dbReference type="PANTHER" id="PTHR43097:SF5">
    <property type="entry name" value="GLUTAMATE--TRNA LIGASE"/>
    <property type="match status" value="1"/>
</dbReference>
<dbReference type="InterPro" id="IPR020059">
    <property type="entry name" value="Glu/Gln-tRNA-synth_Ib_codon-bd"/>
</dbReference>
<feature type="region of interest" description="Disordered" evidence="13">
    <location>
        <begin position="174"/>
        <end position="215"/>
    </location>
</feature>
<evidence type="ECO:0000313" key="19">
    <source>
        <dbReference type="Proteomes" id="UP000323011"/>
    </source>
</evidence>
<comment type="caution">
    <text evidence="18">The sequence shown here is derived from an EMBL/GenBank/DDBJ whole genome shotgun (WGS) entry which is preliminary data.</text>
</comment>
<comment type="catalytic activity">
    <reaction evidence="11">
        <text>tRNA(Glu) + L-glutamate + ATP = L-glutamyl-tRNA(Glu) + AMP + diphosphate</text>
        <dbReference type="Rhea" id="RHEA:23540"/>
        <dbReference type="Rhea" id="RHEA-COMP:9663"/>
        <dbReference type="Rhea" id="RHEA-COMP:9680"/>
        <dbReference type="ChEBI" id="CHEBI:29985"/>
        <dbReference type="ChEBI" id="CHEBI:30616"/>
        <dbReference type="ChEBI" id="CHEBI:33019"/>
        <dbReference type="ChEBI" id="CHEBI:78442"/>
        <dbReference type="ChEBI" id="CHEBI:78520"/>
        <dbReference type="ChEBI" id="CHEBI:456215"/>
        <dbReference type="EC" id="6.1.1.17"/>
    </reaction>
</comment>
<evidence type="ECO:0000256" key="11">
    <source>
        <dbReference type="ARBA" id="ARBA00048351"/>
    </source>
</evidence>
<evidence type="ECO:0000256" key="4">
    <source>
        <dbReference type="ARBA" id="ARBA00022490"/>
    </source>
</evidence>
<dbReference type="Gene3D" id="3.40.50.620">
    <property type="entry name" value="HUPs"/>
    <property type="match status" value="1"/>
</dbReference>
<feature type="domain" description="Glutamyl/glutaminyl-tRNA synthetase class Ib catalytic" evidence="15">
    <location>
        <begin position="225"/>
        <end position="530"/>
    </location>
</feature>
<dbReference type="FunFam" id="2.40.240.10:FF:000004">
    <property type="entry name" value="Glutamyl-tRNA synthetase, cytoplasmic"/>
    <property type="match status" value="1"/>
</dbReference>
<dbReference type="FunFam" id="3.40.50.620:FF:000037">
    <property type="entry name" value="Glutamine--tRNA ligase cytoplasmic"/>
    <property type="match status" value="1"/>
</dbReference>
<dbReference type="InterPro" id="IPR050132">
    <property type="entry name" value="Gln/Glu-tRNA_Ligase"/>
</dbReference>
<evidence type="ECO:0000256" key="9">
    <source>
        <dbReference type="ARBA" id="ARBA00023146"/>
    </source>
</evidence>
<dbReference type="HAMAP" id="MF_02076">
    <property type="entry name" value="Glu_tRNA_synth_type2"/>
    <property type="match status" value="1"/>
</dbReference>
<dbReference type="InterPro" id="IPR004526">
    <property type="entry name" value="Glu-tRNA-synth_arc/euk"/>
</dbReference>
<keyword evidence="14" id="KW-0732">Signal</keyword>
<dbReference type="InterPro" id="IPR020058">
    <property type="entry name" value="Glu/Gln-tRNA-synth_Ib_cat-dom"/>
</dbReference>
<dbReference type="InterPro" id="IPR020056">
    <property type="entry name" value="Rbsml_bL25/Gln-tRNA_synth_N"/>
</dbReference>
<dbReference type="OMA" id="CPVVDSH"/>
<keyword evidence="9 12" id="KW-0030">Aminoacyl-tRNA synthetase</keyword>
<gene>
    <name evidence="18" type="ORF">FNF29_01056</name>
</gene>
<evidence type="ECO:0000259" key="17">
    <source>
        <dbReference type="Pfam" id="PF20974"/>
    </source>
</evidence>
<sequence>MASIVFGATPPLASLLVARVLGFEVAVKYGTPAVDALITAPSGATAAGDAAGAALLATGSSFEASAADMAQWGAVAAVVASRPAEATTAALDKALFGKTFLAGAGTRLTVCDVVLSAALFNAGVRLTAGAGARWQATCDAVLPWAAVQEAVTAVTPAPVKRAAAAAAAAASSGAGDKKAGKKAGKKGKGGGGGDPARAAAARKSRPAKIPKAGNLPGLEGHEAGIVTRFPPEPSGYLHIGHVKAIMVNNFYARHYGGKLLVRFDDTNPSKERDEFEGSILDDLVRLGVKPDMVSHTSDHFDLIADYAREMIRAGHAYMDCTPVEEMRRQRGEGIASEYKLPATSVEVNLERFEAMFAGTEDGVRWCLRANMDITDPNKCCRDPVLFRANATPHLRTGTRYKAYPTYDFACPIVDAIEGVTHAMRTTEYRDRDPQYHILQGMLGVRHVNIIEFSRLNFIFTTLSKRKLTWFADNGIVEGWNDPRFPTVQGVLRRGVQVQALQDFIMAQGASKKDVEMEWDKFWAMNKKVVDPIAHRFFGISDEGKVPVVIAGAPEEPEAFSVPLHPKNAEAGTKAMYKASRVFVEGEDAASFVKGEEVTLMRWGNIVIDEVVTRPSGAIEEVRATLNEAGDVKATKLKVCWIPDMPGTLVAELCEFDNLITKAKLEEDDKLEDFVNPVTKAVTRALCEPAARAVSPDQVIQLERRGYFRCDKAFVDDSRPLVLFNVPDGKTKAMSSLSTGLTSRAQAASRDRIVAATTATAAGKAARA</sequence>
<dbReference type="InterPro" id="IPR000924">
    <property type="entry name" value="Glu/Gln-tRNA-synth"/>
</dbReference>
<evidence type="ECO:0000256" key="1">
    <source>
        <dbReference type="ARBA" id="ARBA00004496"/>
    </source>
</evidence>
<keyword evidence="8 12" id="KW-0648">Protein biosynthesis</keyword>
<evidence type="ECO:0000256" key="7">
    <source>
        <dbReference type="ARBA" id="ARBA00022840"/>
    </source>
</evidence>
<comment type="similarity">
    <text evidence="2">Belongs to the class-I aminoacyl-tRNA synthetase family. Glutamate--tRNA ligase type 2 subfamily.</text>
</comment>
<feature type="compositionally biased region" description="Basic residues" evidence="13">
    <location>
        <begin position="179"/>
        <end position="188"/>
    </location>
</feature>
<evidence type="ECO:0000256" key="13">
    <source>
        <dbReference type="SAM" id="MobiDB-lite"/>
    </source>
</evidence>